<dbReference type="RefSeq" id="WP_015108417.1">
    <property type="nucleotide sequence ID" value="NC_019675.1"/>
</dbReference>
<protein>
    <recommendedName>
        <fullName evidence="3">Glycosyltransferase</fullName>
    </recommendedName>
</protein>
<dbReference type="OrthoDB" id="9797829at2"/>
<proteinExistence type="predicted"/>
<dbReference type="eggNOG" id="COG0438">
    <property type="taxonomic scope" value="Bacteria"/>
</dbReference>
<organism evidence="1 2">
    <name type="scientific">Cyanobium gracile (strain ATCC 27147 / PCC 6307)</name>
    <dbReference type="NCBI Taxonomy" id="292564"/>
    <lineage>
        <taxon>Bacteria</taxon>
        <taxon>Bacillati</taxon>
        <taxon>Cyanobacteriota</taxon>
        <taxon>Cyanophyceae</taxon>
        <taxon>Synechococcales</taxon>
        <taxon>Prochlorococcaceae</taxon>
        <taxon>Cyanobium</taxon>
    </lineage>
</organism>
<dbReference type="STRING" id="292564.Cyagr_0776"/>
<evidence type="ECO:0000313" key="1">
    <source>
        <dbReference type="EMBL" id="AFY27963.1"/>
    </source>
</evidence>
<dbReference type="HOGENOM" id="CLU_1831846_0_0_3"/>
<name>K9P4Q2_CYAGP</name>
<accession>K9P4Q2</accession>
<evidence type="ECO:0008006" key="3">
    <source>
        <dbReference type="Google" id="ProtNLM"/>
    </source>
</evidence>
<dbReference type="KEGG" id="cgc:Cyagr_0776"/>
<dbReference type="EMBL" id="CP003495">
    <property type="protein sequence ID" value="AFY27963.1"/>
    <property type="molecule type" value="Genomic_DNA"/>
</dbReference>
<dbReference type="Proteomes" id="UP000010388">
    <property type="component" value="Chromosome"/>
</dbReference>
<reference evidence="2" key="1">
    <citation type="journal article" date="2013" name="Proc. Natl. Acad. Sci. U.S.A.">
        <title>Improving the coverage of the cyanobacterial phylum using diversity-driven genome sequencing.</title>
        <authorList>
            <person name="Shih P.M."/>
            <person name="Wu D."/>
            <person name="Latifi A."/>
            <person name="Axen S.D."/>
            <person name="Fewer D.P."/>
            <person name="Talla E."/>
            <person name="Calteau A."/>
            <person name="Cai F."/>
            <person name="Tandeau de Marsac N."/>
            <person name="Rippka R."/>
            <person name="Herdman M."/>
            <person name="Sivonen K."/>
            <person name="Coursin T."/>
            <person name="Laurent T."/>
            <person name="Goodwin L."/>
            <person name="Nolan M."/>
            <person name="Davenport K.W."/>
            <person name="Han C.S."/>
            <person name="Rubin E.M."/>
            <person name="Eisen J.A."/>
            <person name="Woyke T."/>
            <person name="Gugger M."/>
            <person name="Kerfeld C.A."/>
        </authorList>
    </citation>
    <scope>NUCLEOTIDE SEQUENCE [LARGE SCALE GENOMIC DNA]</scope>
    <source>
        <strain evidence="2">ATCC 27147 / PCC 6307</strain>
    </source>
</reference>
<evidence type="ECO:0000313" key="2">
    <source>
        <dbReference type="Proteomes" id="UP000010388"/>
    </source>
</evidence>
<gene>
    <name evidence="1" type="ordered locus">Cyagr_0776</name>
</gene>
<dbReference type="AlphaFoldDB" id="K9P4Q2"/>
<sequence>MEAQGLGIPFKVLHGSSSMREIRTIYRSCSLYVVAHCEPIGLPICEVQACGGIILTPYARWCHAHDLETPEPGCNGRWPQNFIVYNNDRQQLVSELNRLKRDYNTETALENVKLDQANFHRGNATELAHFVAMVEDATIH</sequence>